<sequence length="90" mass="9737">MFIKSFWAAAVQCGGEAGRREGQHAMPFAYERASSNLIGRLSTRLARKRAGIFVSLSLLLGLPQPSLAHTAKLFRPPKQSAAVNLLAARC</sequence>
<dbReference type="AlphaFoldDB" id="A0AAD9BXQ8"/>
<accession>A0AAD9BXQ8</accession>
<dbReference type="EMBL" id="JASDAP010000015">
    <property type="protein sequence ID" value="KAK1891206.1"/>
    <property type="molecule type" value="Genomic_DNA"/>
</dbReference>
<gene>
    <name evidence="1" type="ORF">KUDE01_010034</name>
</gene>
<organism evidence="1 2">
    <name type="scientific">Dissostichus eleginoides</name>
    <name type="common">Patagonian toothfish</name>
    <name type="synonym">Dissostichus amissus</name>
    <dbReference type="NCBI Taxonomy" id="100907"/>
    <lineage>
        <taxon>Eukaryota</taxon>
        <taxon>Metazoa</taxon>
        <taxon>Chordata</taxon>
        <taxon>Craniata</taxon>
        <taxon>Vertebrata</taxon>
        <taxon>Euteleostomi</taxon>
        <taxon>Actinopterygii</taxon>
        <taxon>Neopterygii</taxon>
        <taxon>Teleostei</taxon>
        <taxon>Neoteleostei</taxon>
        <taxon>Acanthomorphata</taxon>
        <taxon>Eupercaria</taxon>
        <taxon>Perciformes</taxon>
        <taxon>Notothenioidei</taxon>
        <taxon>Nototheniidae</taxon>
        <taxon>Dissostichus</taxon>
    </lineage>
</organism>
<reference evidence="1" key="1">
    <citation type="submission" date="2023-04" db="EMBL/GenBank/DDBJ databases">
        <title>Chromosome-level genome of Chaenocephalus aceratus.</title>
        <authorList>
            <person name="Park H."/>
        </authorList>
    </citation>
    <scope>NUCLEOTIDE SEQUENCE</scope>
    <source>
        <strain evidence="1">DE</strain>
        <tissue evidence="1">Muscle</tissue>
    </source>
</reference>
<protein>
    <submittedName>
        <fullName evidence="1">Ethanol acetyltransferase 1</fullName>
    </submittedName>
</protein>
<comment type="caution">
    <text evidence="1">The sequence shown here is derived from an EMBL/GenBank/DDBJ whole genome shotgun (WGS) entry which is preliminary data.</text>
</comment>
<evidence type="ECO:0000313" key="2">
    <source>
        <dbReference type="Proteomes" id="UP001228049"/>
    </source>
</evidence>
<keyword evidence="2" id="KW-1185">Reference proteome</keyword>
<evidence type="ECO:0000313" key="1">
    <source>
        <dbReference type="EMBL" id="KAK1891206.1"/>
    </source>
</evidence>
<dbReference type="Proteomes" id="UP001228049">
    <property type="component" value="Unassembled WGS sequence"/>
</dbReference>
<name>A0AAD9BXQ8_DISEL</name>
<proteinExistence type="predicted"/>